<dbReference type="Proteomes" id="UP001164746">
    <property type="component" value="Chromosome 11"/>
</dbReference>
<protein>
    <recommendedName>
        <fullName evidence="2">2'-phosphotransferase</fullName>
        <ecNumber evidence="2">2.7.1.160</ecNumber>
    </recommendedName>
</protein>
<dbReference type="PANTHER" id="PTHR12684">
    <property type="entry name" value="PUTATIVE PHOSPHOTRANSFERASE"/>
    <property type="match status" value="1"/>
</dbReference>
<evidence type="ECO:0000313" key="5">
    <source>
        <dbReference type="EMBL" id="WAR19629.1"/>
    </source>
</evidence>
<feature type="compositionally biased region" description="Gly residues" evidence="4">
    <location>
        <begin position="1"/>
        <end position="20"/>
    </location>
</feature>
<evidence type="ECO:0000256" key="1">
    <source>
        <dbReference type="ARBA" id="ARBA00003343"/>
    </source>
</evidence>
<dbReference type="SUPFAM" id="SSF56399">
    <property type="entry name" value="ADP-ribosylation"/>
    <property type="match status" value="1"/>
</dbReference>
<dbReference type="EMBL" id="CP111022">
    <property type="protein sequence ID" value="WAR19629.1"/>
    <property type="molecule type" value="Genomic_DNA"/>
</dbReference>
<comment type="catalytic activity">
    <reaction evidence="3">
        <text>2'-phospho-[ligated tRNA] + NAD(+) = mature tRNA + ADP-alpha-D-ribose 1'',2''-cyclic phosphate + nicotinamide</text>
        <dbReference type="Rhea" id="RHEA:23324"/>
        <dbReference type="Rhea" id="RHEA-COMP:11106"/>
        <dbReference type="Rhea" id="RHEA-COMP:11107"/>
        <dbReference type="ChEBI" id="CHEBI:17154"/>
        <dbReference type="ChEBI" id="CHEBI:57540"/>
        <dbReference type="ChEBI" id="CHEBI:76596"/>
        <dbReference type="ChEBI" id="CHEBI:82883"/>
        <dbReference type="ChEBI" id="CHEBI:85027"/>
        <dbReference type="EC" id="2.7.1.160"/>
    </reaction>
</comment>
<feature type="region of interest" description="Disordered" evidence="4">
    <location>
        <begin position="716"/>
        <end position="764"/>
    </location>
</feature>
<name>A0ABY7FEQ7_MYAAR</name>
<feature type="compositionally biased region" description="Basic and acidic residues" evidence="4">
    <location>
        <begin position="130"/>
        <end position="165"/>
    </location>
</feature>
<reference evidence="5" key="1">
    <citation type="submission" date="2022-11" db="EMBL/GenBank/DDBJ databases">
        <title>Centuries of genome instability and evolution in soft-shell clam transmissible cancer (bioRxiv).</title>
        <authorList>
            <person name="Hart S.F.M."/>
            <person name="Yonemitsu M.A."/>
            <person name="Giersch R.M."/>
            <person name="Beal B.F."/>
            <person name="Arriagada G."/>
            <person name="Davis B.W."/>
            <person name="Ostrander E.A."/>
            <person name="Goff S.P."/>
            <person name="Metzger M.J."/>
        </authorList>
    </citation>
    <scope>NUCLEOTIDE SEQUENCE</scope>
    <source>
        <strain evidence="5">MELC-2E11</strain>
        <tissue evidence="5">Siphon/mantle</tissue>
    </source>
</reference>
<feature type="compositionally biased region" description="Basic and acidic residues" evidence="4">
    <location>
        <begin position="386"/>
        <end position="398"/>
    </location>
</feature>
<comment type="function">
    <text evidence="1">Catalyzes the last step of tRNA splicing, the transfer of the splice junction 2'-phosphate from ligated tRNA to NAD to produce ADP-ribose 1''-2'' cyclic phosphate.</text>
</comment>
<gene>
    <name evidence="5" type="ORF">MAR_001467</name>
</gene>
<dbReference type="EC" id="2.7.1.160" evidence="2"/>
<feature type="compositionally biased region" description="Polar residues" evidence="4">
    <location>
        <begin position="28"/>
        <end position="37"/>
    </location>
</feature>
<dbReference type="Pfam" id="PF01885">
    <property type="entry name" value="PTS_2-RNA"/>
    <property type="match status" value="1"/>
</dbReference>
<accession>A0ABY7FEQ7</accession>
<feature type="compositionally biased region" description="Polar residues" evidence="4">
    <location>
        <begin position="399"/>
        <end position="410"/>
    </location>
</feature>
<feature type="compositionally biased region" description="Basic and acidic residues" evidence="4">
    <location>
        <begin position="716"/>
        <end position="744"/>
    </location>
</feature>
<dbReference type="PANTHER" id="PTHR12684:SF2">
    <property type="entry name" value="TRNA 2'-PHOSPHOTRANSFERASE 1"/>
    <property type="match status" value="1"/>
</dbReference>
<feature type="region of interest" description="Disordered" evidence="4">
    <location>
        <begin position="334"/>
        <end position="444"/>
    </location>
</feature>
<dbReference type="InterPro" id="IPR042080">
    <property type="entry name" value="RNA_2'-PTrans_N"/>
</dbReference>
<organism evidence="5 6">
    <name type="scientific">Mya arenaria</name>
    <name type="common">Soft-shell clam</name>
    <dbReference type="NCBI Taxonomy" id="6604"/>
    <lineage>
        <taxon>Eukaryota</taxon>
        <taxon>Metazoa</taxon>
        <taxon>Spiralia</taxon>
        <taxon>Lophotrochozoa</taxon>
        <taxon>Mollusca</taxon>
        <taxon>Bivalvia</taxon>
        <taxon>Autobranchia</taxon>
        <taxon>Heteroconchia</taxon>
        <taxon>Euheterodonta</taxon>
        <taxon>Imparidentia</taxon>
        <taxon>Neoheterodontei</taxon>
        <taxon>Myida</taxon>
        <taxon>Myoidea</taxon>
        <taxon>Myidae</taxon>
        <taxon>Mya</taxon>
    </lineage>
</organism>
<evidence type="ECO:0000256" key="4">
    <source>
        <dbReference type="SAM" id="MobiDB-lite"/>
    </source>
</evidence>
<evidence type="ECO:0000313" key="6">
    <source>
        <dbReference type="Proteomes" id="UP001164746"/>
    </source>
</evidence>
<evidence type="ECO:0000256" key="2">
    <source>
        <dbReference type="ARBA" id="ARBA00012007"/>
    </source>
</evidence>
<feature type="region of interest" description="Disordered" evidence="4">
    <location>
        <begin position="1"/>
        <end position="198"/>
    </location>
</feature>
<feature type="compositionally biased region" description="Low complexity" evidence="4">
    <location>
        <begin position="168"/>
        <end position="187"/>
    </location>
</feature>
<keyword evidence="6" id="KW-1185">Reference proteome</keyword>
<dbReference type="InterPro" id="IPR002745">
    <property type="entry name" value="Ptrans_KptA/Tpt1"/>
</dbReference>
<feature type="compositionally biased region" description="Basic and acidic residues" evidence="4">
    <location>
        <begin position="334"/>
        <end position="344"/>
    </location>
</feature>
<sequence>MSGQRGRGNGNYQGQGGHQNQGGCWQNDGYNNYNDSQGYGYKHRGRGQFPPPLMSPSIHMARGRGVNTGWGGPAPPVNNPQELEFRRPNNPPIHGQDQRKISGPWDGQGNNELGNRSTGNQQQGQGNGNDVHRPRSQERKETHDSQRSSSKDGQNHRSRSGDRRPYIQSLSRSSGSSSQDSWQKGQQPGTQGSSHRKARNDDDLFFLSKTLSSILRHNAEKFGLELMKGGFLYVDDIFRKVYKLRSYTLEDIQHVVKSNDKQRFALEQDDNGHWKIRANQGHKGIPFFRSANNVILSPGNKDGIIYPCYFQGVKDRAQGFRIPFDAKIGLGIREDPAKTGEGKAGKKKGKSNKRQSDDMASASEGTKSDETKKQKSTKSTESPKNTQKETRYNKEEPKNVQSTSDTQPSNEIGHENSPTNDDESSTMVKDNDMQPDVQTKSEDVPVPPAEVKANDIQPDTVAKSQDVTVTPTTVKADVQSDIQTNRQDVTITPSASQIPAEKLVWNEPALIDEAVKSQKFVKEVLLEGSHPSHMVVVCCGEKLGNEDSMVRLIAVFVQPRIIVYPLYDDNKGIVKDGELDKLLNTKDITKVFHNIREVSMSLMMEFDVLLEGTPIWDIKMITDSATLPDIDYERLKETYNYKPKMMKKWATENETIGKQLDGPDVPAEVMKSIIERGKLIDDLYRVSESKLKAEQKKAIKKKVYAAIKPEEKQKTLLEKFEKLKTERKEKEKAKKLETPPEKAPTKQKQPQQPGKGKGKGKNKK</sequence>
<dbReference type="Gene3D" id="1.10.10.970">
    <property type="entry name" value="RNA 2'-phosphotransferase, Tpt1/KptA family, N-terminal domain"/>
    <property type="match status" value="1"/>
</dbReference>
<evidence type="ECO:0000256" key="3">
    <source>
        <dbReference type="ARBA" id="ARBA00047949"/>
    </source>
</evidence>
<proteinExistence type="predicted"/>
<feature type="compositionally biased region" description="Polar residues" evidence="4">
    <location>
        <begin position="108"/>
        <end position="118"/>
    </location>
</feature>